<name>A0A427XJM9_9TREE</name>
<proteinExistence type="predicted"/>
<dbReference type="GO" id="GO:0051287">
    <property type="term" value="F:NAD binding"/>
    <property type="evidence" value="ECO:0007669"/>
    <property type="project" value="InterPro"/>
</dbReference>
<keyword evidence="1" id="KW-0560">Oxidoreductase</keyword>
<dbReference type="PANTHER" id="PTHR43333">
    <property type="entry name" value="2-HACID_DH_C DOMAIN-CONTAINING PROTEIN"/>
    <property type="match status" value="1"/>
</dbReference>
<evidence type="ECO:0000313" key="4">
    <source>
        <dbReference type="EMBL" id="RSH78964.1"/>
    </source>
</evidence>
<evidence type="ECO:0000259" key="3">
    <source>
        <dbReference type="Pfam" id="PF02826"/>
    </source>
</evidence>
<gene>
    <name evidence="4" type="ORF">EHS24_001888</name>
</gene>
<dbReference type="PANTHER" id="PTHR43333:SF1">
    <property type="entry name" value="D-ISOMER SPECIFIC 2-HYDROXYACID DEHYDROGENASE NAD-BINDING DOMAIN-CONTAINING PROTEIN"/>
    <property type="match status" value="1"/>
</dbReference>
<keyword evidence="5" id="KW-1185">Reference proteome</keyword>
<dbReference type="Gene3D" id="3.40.50.720">
    <property type="entry name" value="NAD(P)-binding Rossmann-like Domain"/>
    <property type="match status" value="2"/>
</dbReference>
<dbReference type="EMBL" id="RSCE01000011">
    <property type="protein sequence ID" value="RSH78964.1"/>
    <property type="molecule type" value="Genomic_DNA"/>
</dbReference>
<dbReference type="GeneID" id="39586431"/>
<keyword evidence="2" id="KW-0520">NAD</keyword>
<dbReference type="FunFam" id="3.40.50.720:FF:000363">
    <property type="entry name" value="D-isomer specific 2-hydroxyacid dehydrogenase"/>
    <property type="match status" value="1"/>
</dbReference>
<organism evidence="4 5">
    <name type="scientific">Apiotrichum porosum</name>
    <dbReference type="NCBI Taxonomy" id="105984"/>
    <lineage>
        <taxon>Eukaryota</taxon>
        <taxon>Fungi</taxon>
        <taxon>Dikarya</taxon>
        <taxon>Basidiomycota</taxon>
        <taxon>Agaricomycotina</taxon>
        <taxon>Tremellomycetes</taxon>
        <taxon>Trichosporonales</taxon>
        <taxon>Trichosporonaceae</taxon>
        <taxon>Apiotrichum</taxon>
    </lineage>
</organism>
<dbReference type="GO" id="GO:0016491">
    <property type="term" value="F:oxidoreductase activity"/>
    <property type="evidence" value="ECO:0007669"/>
    <property type="project" value="UniProtKB-KW"/>
</dbReference>
<sequence length="364" mass="39850">MSFQTCGVILPLSDYALNLLRSNFTTVHYYPEEDIPDELAAEVEIWYCKWFGLPAEWTLEKVPKTKVLQLASAGANLAVNHSIFETEEGRKQISISTSSGIHVHTIPNYIIGQIIGLYTNLHTAVYISRAKGRWPRRQELQYRAPLDENASTSAYTFGRTGSYTLRGRTAGMLGYGHIARETARVLQVLGVNVIAANTSGERRVDDGYIVPGTGDEQGTIPSAYYSTQDPASFNEFLSKSDILIASLPSTPATTYLLTEEHFKALPKDALFINVGRGDLTKSEHILAALDAEDGLLGAGLDVTDPEPLPDKHALLTHPRAVVTPHTSADTSEYFDHVAEMLVANVTRIRAGGKPMNTVDPAKGY</sequence>
<dbReference type="AlphaFoldDB" id="A0A427XJM9"/>
<evidence type="ECO:0000313" key="5">
    <source>
        <dbReference type="Proteomes" id="UP000279236"/>
    </source>
</evidence>
<dbReference type="RefSeq" id="XP_028474111.1">
    <property type="nucleotide sequence ID" value="XM_028617648.1"/>
</dbReference>
<dbReference type="SUPFAM" id="SSF51735">
    <property type="entry name" value="NAD(P)-binding Rossmann-fold domains"/>
    <property type="match status" value="1"/>
</dbReference>
<dbReference type="STRING" id="105984.A0A427XJM9"/>
<feature type="domain" description="D-isomer specific 2-hydroxyacid dehydrogenase NAD-binding" evidence="3">
    <location>
        <begin position="159"/>
        <end position="327"/>
    </location>
</feature>
<comment type="caution">
    <text evidence="4">The sequence shown here is derived from an EMBL/GenBank/DDBJ whole genome shotgun (WGS) entry which is preliminary data.</text>
</comment>
<dbReference type="InterPro" id="IPR006140">
    <property type="entry name" value="D-isomer_DH_NAD-bd"/>
</dbReference>
<evidence type="ECO:0000256" key="2">
    <source>
        <dbReference type="ARBA" id="ARBA00023027"/>
    </source>
</evidence>
<dbReference type="InterPro" id="IPR036291">
    <property type="entry name" value="NAD(P)-bd_dom_sf"/>
</dbReference>
<dbReference type="Pfam" id="PF02826">
    <property type="entry name" value="2-Hacid_dh_C"/>
    <property type="match status" value="1"/>
</dbReference>
<evidence type="ECO:0000256" key="1">
    <source>
        <dbReference type="ARBA" id="ARBA00023002"/>
    </source>
</evidence>
<protein>
    <recommendedName>
        <fullName evidence="3">D-isomer specific 2-hydroxyacid dehydrogenase NAD-binding domain-containing protein</fullName>
    </recommendedName>
</protein>
<reference evidence="4 5" key="1">
    <citation type="submission" date="2018-11" db="EMBL/GenBank/DDBJ databases">
        <title>Genome sequence of Apiotrichum porosum DSM 27194.</title>
        <authorList>
            <person name="Aliyu H."/>
            <person name="Gorte O."/>
            <person name="Ochsenreither K."/>
        </authorList>
    </citation>
    <scope>NUCLEOTIDE SEQUENCE [LARGE SCALE GENOMIC DNA]</scope>
    <source>
        <strain evidence="4 5">DSM 27194</strain>
    </source>
</reference>
<dbReference type="OrthoDB" id="298012at2759"/>
<dbReference type="Proteomes" id="UP000279236">
    <property type="component" value="Unassembled WGS sequence"/>
</dbReference>
<accession>A0A427XJM9</accession>